<dbReference type="Pfam" id="PF00646">
    <property type="entry name" value="F-box"/>
    <property type="match status" value="1"/>
</dbReference>
<dbReference type="InterPro" id="IPR001810">
    <property type="entry name" value="F-box_dom"/>
</dbReference>
<evidence type="ECO:0000259" key="2">
    <source>
        <dbReference type="Pfam" id="PF00646"/>
    </source>
</evidence>
<dbReference type="InterPro" id="IPR006566">
    <property type="entry name" value="FBD"/>
</dbReference>
<reference evidence="6" key="1">
    <citation type="submission" date="2024-06" db="EMBL/GenBank/DDBJ databases">
        <authorList>
            <person name="Ryan C."/>
        </authorList>
    </citation>
    <scope>NUCLEOTIDE SEQUENCE [LARGE SCALE GENOMIC DNA]</scope>
</reference>
<evidence type="ECO:0000313" key="6">
    <source>
        <dbReference type="Proteomes" id="UP001497457"/>
    </source>
</evidence>
<feature type="compositionally biased region" description="Acidic residues" evidence="1">
    <location>
        <begin position="16"/>
        <end position="25"/>
    </location>
</feature>
<dbReference type="Pfam" id="PF24758">
    <property type="entry name" value="LRR_At5g56370"/>
    <property type="match status" value="1"/>
</dbReference>
<dbReference type="Proteomes" id="UP001497457">
    <property type="component" value="Chromosome 8b"/>
</dbReference>
<dbReference type="InterPro" id="IPR053781">
    <property type="entry name" value="F-box_AtFBL13-like"/>
</dbReference>
<evidence type="ECO:0000313" key="5">
    <source>
        <dbReference type="EMBL" id="CAL5091914.1"/>
    </source>
</evidence>
<protein>
    <recommendedName>
        <fullName evidence="7">F-box domain-containing protein</fullName>
    </recommendedName>
</protein>
<organism evidence="5 6">
    <name type="scientific">Urochloa decumbens</name>
    <dbReference type="NCBI Taxonomy" id="240449"/>
    <lineage>
        <taxon>Eukaryota</taxon>
        <taxon>Viridiplantae</taxon>
        <taxon>Streptophyta</taxon>
        <taxon>Embryophyta</taxon>
        <taxon>Tracheophyta</taxon>
        <taxon>Spermatophyta</taxon>
        <taxon>Magnoliopsida</taxon>
        <taxon>Liliopsida</taxon>
        <taxon>Poales</taxon>
        <taxon>Poaceae</taxon>
        <taxon>PACMAD clade</taxon>
        <taxon>Panicoideae</taxon>
        <taxon>Panicodae</taxon>
        <taxon>Paniceae</taxon>
        <taxon>Melinidinae</taxon>
        <taxon>Urochloa</taxon>
    </lineage>
</organism>
<feature type="domain" description="FBD" evidence="3">
    <location>
        <begin position="365"/>
        <end position="405"/>
    </location>
</feature>
<feature type="domain" description="F-box" evidence="2">
    <location>
        <begin position="30"/>
        <end position="66"/>
    </location>
</feature>
<evidence type="ECO:0008006" key="7">
    <source>
        <dbReference type="Google" id="ProtNLM"/>
    </source>
</evidence>
<feature type="region of interest" description="Disordered" evidence="1">
    <location>
        <begin position="1"/>
        <end position="27"/>
    </location>
</feature>
<gene>
    <name evidence="5" type="ORF">URODEC1_LOCUS114630</name>
</gene>
<keyword evidence="6" id="KW-1185">Reference proteome</keyword>
<dbReference type="InterPro" id="IPR036047">
    <property type="entry name" value="F-box-like_dom_sf"/>
</dbReference>
<dbReference type="SUPFAM" id="SSF81383">
    <property type="entry name" value="F-box domain"/>
    <property type="match status" value="1"/>
</dbReference>
<dbReference type="InterPro" id="IPR055302">
    <property type="entry name" value="F-box_dom-containing"/>
</dbReference>
<dbReference type="Pfam" id="PF08387">
    <property type="entry name" value="FBD"/>
    <property type="match status" value="1"/>
</dbReference>
<name>A0ABC9GBV8_9POAL</name>
<evidence type="ECO:0000256" key="1">
    <source>
        <dbReference type="SAM" id="MobiDB-lite"/>
    </source>
</evidence>
<evidence type="ECO:0000259" key="4">
    <source>
        <dbReference type="Pfam" id="PF24758"/>
    </source>
</evidence>
<dbReference type="AlphaFoldDB" id="A0ABC9GBV8"/>
<reference evidence="5 6" key="2">
    <citation type="submission" date="2024-10" db="EMBL/GenBank/DDBJ databases">
        <authorList>
            <person name="Ryan C."/>
        </authorList>
    </citation>
    <scope>NUCLEOTIDE SEQUENCE [LARGE SCALE GENOMIC DNA]</scope>
</reference>
<dbReference type="PANTHER" id="PTHR32141:SF168">
    <property type="entry name" value="OS12G0595200 PROTEIN"/>
    <property type="match status" value="1"/>
</dbReference>
<dbReference type="EMBL" id="OZ075118">
    <property type="protein sequence ID" value="CAL5091914.1"/>
    <property type="molecule type" value="Genomic_DNA"/>
</dbReference>
<dbReference type="CDD" id="cd22160">
    <property type="entry name" value="F-box_AtFBL13-like"/>
    <property type="match status" value="1"/>
</dbReference>
<accession>A0ABC9GBV8</accession>
<dbReference type="PANTHER" id="PTHR32141">
    <property type="match status" value="1"/>
</dbReference>
<sequence>MGVLTRAAKKRRLREEEEGEEEERLDEDHISRLPNDVLGEIISLLPTKEGGRTQVLSSRWRHLWRIAPVNLDFHGGGGGGGAAISGVLSSHHGPIRRFAVHTIYGEHKDPAAVVDGWLRSPALDNLQELEFRLGIWHWDPPPPPSPLPASARRFSSTLRVACFGGCCLFPDEGDRDAAAGGELHLPVLKQLTLVHATVSERSLQALLAGCLVLDSLLLLDSNGGPRVQIVSPSLRSIGVRSNWSEDRLRQLVIEDAPCLERFVFFRGNEMDISVISAPRLDVLGLLSDKFPRISLGTGTCFQGSSIVSLTTVLCSVKVLAIPRVELYLGVAINLMKCFPNLEKLYIKTGYSGKKNVWYRKYQDLIRTLDMRLKKIVLTAYRGNKSHIKFVKFFVLNARVLESMTIELEDGDIDSAWIETQYRMLQIEERASRGVQFDFVYRNRLIEIESRSNLRDEREKVHDLSTTDPFERFPY</sequence>
<proteinExistence type="predicted"/>
<evidence type="ECO:0000259" key="3">
    <source>
        <dbReference type="Pfam" id="PF08387"/>
    </source>
</evidence>
<feature type="domain" description="F-box/LRR-repeat protein 15/At3g58940/PEG3-like LRR" evidence="4">
    <location>
        <begin position="114"/>
        <end position="346"/>
    </location>
</feature>
<dbReference type="InterPro" id="IPR055411">
    <property type="entry name" value="LRR_FXL15/At3g58940/PEG3-like"/>
</dbReference>